<protein>
    <submittedName>
        <fullName evidence="5">Biofilm regulatory protein A</fullName>
    </submittedName>
</protein>
<dbReference type="InterPro" id="IPR004474">
    <property type="entry name" value="LytR_CpsA_psr"/>
</dbReference>
<evidence type="ECO:0000256" key="1">
    <source>
        <dbReference type="ARBA" id="ARBA00006068"/>
    </source>
</evidence>
<accession>A0A6N2UDM5</accession>
<comment type="similarity">
    <text evidence="1">Belongs to the LytR/CpsA/Psr (LCP) family.</text>
</comment>
<feature type="compositionally biased region" description="Gly residues" evidence="2">
    <location>
        <begin position="416"/>
        <end position="491"/>
    </location>
</feature>
<dbReference type="Pfam" id="PF03816">
    <property type="entry name" value="LytR_cpsA_psr"/>
    <property type="match status" value="1"/>
</dbReference>
<organism evidence="5">
    <name type="scientific">Blautia glucerasea</name>
    <dbReference type="NCBI Taxonomy" id="536633"/>
    <lineage>
        <taxon>Bacteria</taxon>
        <taxon>Bacillati</taxon>
        <taxon>Bacillota</taxon>
        <taxon>Clostridia</taxon>
        <taxon>Lachnospirales</taxon>
        <taxon>Lachnospiraceae</taxon>
        <taxon>Blautia</taxon>
    </lineage>
</organism>
<reference evidence="5" key="1">
    <citation type="submission" date="2019-11" db="EMBL/GenBank/DDBJ databases">
        <authorList>
            <person name="Feng L."/>
        </authorList>
    </citation>
    <scope>NUCLEOTIDE SEQUENCE</scope>
    <source>
        <strain evidence="5">BgluceraseaLFYP119</strain>
    </source>
</reference>
<evidence type="ECO:0000256" key="3">
    <source>
        <dbReference type="SAM" id="Phobius"/>
    </source>
</evidence>
<dbReference type="PANTHER" id="PTHR33392:SF6">
    <property type="entry name" value="POLYISOPRENYL-TEICHOIC ACID--PEPTIDOGLYCAN TEICHOIC ACID TRANSFERASE TAGU"/>
    <property type="match status" value="1"/>
</dbReference>
<dbReference type="PANTHER" id="PTHR33392">
    <property type="entry name" value="POLYISOPRENYL-TEICHOIC ACID--PEPTIDOGLYCAN TEICHOIC ACID TRANSFERASE TAGU"/>
    <property type="match status" value="1"/>
</dbReference>
<gene>
    <name evidence="5" type="primary">brpA</name>
    <name evidence="5" type="ORF">BGLFYP119_02029</name>
</gene>
<feature type="region of interest" description="Disordered" evidence="2">
    <location>
        <begin position="382"/>
        <end position="519"/>
    </location>
</feature>
<evidence type="ECO:0000313" key="5">
    <source>
        <dbReference type="EMBL" id="VYT15477.1"/>
    </source>
</evidence>
<keyword evidence="3" id="KW-1133">Transmembrane helix</keyword>
<dbReference type="RefSeq" id="WP_156354491.1">
    <property type="nucleotide sequence ID" value="NZ_CACRST010000018.1"/>
</dbReference>
<feature type="domain" description="Cell envelope-related transcriptional attenuator" evidence="4">
    <location>
        <begin position="90"/>
        <end position="256"/>
    </location>
</feature>
<feature type="compositionally biased region" description="Low complexity" evidence="2">
    <location>
        <begin position="395"/>
        <end position="405"/>
    </location>
</feature>
<dbReference type="NCBIfam" id="TIGR00350">
    <property type="entry name" value="lytR_cpsA_psr"/>
    <property type="match status" value="1"/>
</dbReference>
<sequence length="519" mass="54376">MAKPRSKTKKILFAVEILVLLLFIGGLYVYGQFSSKMDKIQQPAADTSQIEVNQEVQDSIDSETSKLTGYTTYALFGIDHRDKSSAGGMNSDTMIIACVNNDTKDVRLASVYRDTLLNVYGDTYSKANAAYAKSPADAVSMLNRNFDLNIQHYATVNFNALASIVDALGGLDIAMSYAEIVHMNNYCVETSEDIGKSYTPIELPERPEDIEKIDYTYRLNGVQATSYCRIRYTASLDMGRTERQRKVIQLIVQKAKKAGLSTIFDIMDQVFPMVETSVSKTEILQLLPAMIGYSLNETTGFPSSFKFARVNKASMIVPTAAGSSDVDLVSNVIELHKFLYGDEAYTPSGTVQGISDKIKEITSEMSLEDTQVVDPEIENTPADNIIFENDGNGWTDNSGGDTGSESGDGEWTDPGTGDGSGSGDGSTGGGDTGSGDGSTGGGDTSGGDGSTGGGDTSGGDTGGGDAPVDPGTGGGDTSGGDTSGGDMGGDMGELVPDGGSSDSGAVSEGESAPATEEAA</sequence>
<dbReference type="AlphaFoldDB" id="A0A6N2UDM5"/>
<keyword evidence="3" id="KW-0472">Membrane</keyword>
<proteinExistence type="inferred from homology"/>
<name>A0A6N2UDM5_9FIRM</name>
<evidence type="ECO:0000259" key="4">
    <source>
        <dbReference type="Pfam" id="PF03816"/>
    </source>
</evidence>
<dbReference type="EMBL" id="CACRST010000018">
    <property type="protein sequence ID" value="VYT15477.1"/>
    <property type="molecule type" value="Genomic_DNA"/>
</dbReference>
<evidence type="ECO:0000256" key="2">
    <source>
        <dbReference type="SAM" id="MobiDB-lite"/>
    </source>
</evidence>
<dbReference type="Gene3D" id="3.40.630.190">
    <property type="entry name" value="LCP protein"/>
    <property type="match status" value="1"/>
</dbReference>
<keyword evidence="3" id="KW-0812">Transmembrane</keyword>
<dbReference type="InterPro" id="IPR050922">
    <property type="entry name" value="LytR/CpsA/Psr_CW_biosynth"/>
</dbReference>
<feature type="transmembrane region" description="Helical" evidence="3">
    <location>
        <begin position="12"/>
        <end position="31"/>
    </location>
</feature>